<sequence>MSGSKSIPISKQMVWEAYHKVRANGGSAGVDEESIKDFDANLSNNLYKLWNRLTSGSYFPPAVKEVEIPKEGGKVRKLGIPTVSDRIAQMVVKDLIEPGLEPVFHSSSFGYRPGKSAHNALEQATHNCRTYDMVIDLDIQAFFDEIDHELLKKALARHVTERWIIMYVTRWLEAPVQQKDGILKQRTVGTPQGGVISPLLANLMLHYCFDKWMQYHFPLLPFERYADDIIVHCRTPEQASFVLTKITERFTQCKLRVHPQKTKIVYCKDSNRTRRKHPLISFRFLGYTFMPRECKSKQGKRFYSFTPAISKEAVKKINDEVKGMKLHSMVQTRLEVIASMLNPKISGWINYYSRFRKSALWKVFYVLNSRLFKWVCWKYKKYRRNLYGAINWLRRLARTNPNLFAHWKHGFMP</sequence>
<organism evidence="11 12">
    <name type="scientific">Chitinophaga oryziterrae</name>
    <dbReference type="NCBI Taxonomy" id="1031224"/>
    <lineage>
        <taxon>Bacteria</taxon>
        <taxon>Pseudomonadati</taxon>
        <taxon>Bacteroidota</taxon>
        <taxon>Chitinophagia</taxon>
        <taxon>Chitinophagales</taxon>
        <taxon>Chitinophagaceae</taxon>
        <taxon>Chitinophaga</taxon>
    </lineage>
</organism>
<dbReference type="GO" id="GO:0046872">
    <property type="term" value="F:metal ion binding"/>
    <property type="evidence" value="ECO:0007669"/>
    <property type="project" value="UniProtKB-KW"/>
</dbReference>
<evidence type="ECO:0000256" key="6">
    <source>
        <dbReference type="ARBA" id="ARBA00022918"/>
    </source>
</evidence>
<dbReference type="InterPro" id="IPR000123">
    <property type="entry name" value="Reverse_transcriptase_msDNA"/>
</dbReference>
<keyword evidence="4" id="KW-0479">Metal-binding</keyword>
<dbReference type="Pfam" id="PF08388">
    <property type="entry name" value="GIIM"/>
    <property type="match status" value="1"/>
</dbReference>
<dbReference type="PANTHER" id="PTHR34047">
    <property type="entry name" value="NUCLEAR INTRON MATURASE 1, MITOCHONDRIAL-RELATED"/>
    <property type="match status" value="1"/>
</dbReference>
<evidence type="ECO:0000256" key="2">
    <source>
        <dbReference type="ARBA" id="ARBA00022679"/>
    </source>
</evidence>
<keyword evidence="5" id="KW-0460">Magnesium</keyword>
<keyword evidence="12" id="KW-1185">Reference proteome</keyword>
<keyword evidence="2 11" id="KW-0808">Transferase</keyword>
<evidence type="ECO:0000256" key="3">
    <source>
        <dbReference type="ARBA" id="ARBA00022695"/>
    </source>
</evidence>
<feature type="domain" description="Reverse transcriptase" evidence="10">
    <location>
        <begin position="49"/>
        <end position="289"/>
    </location>
</feature>
<evidence type="ECO:0000256" key="1">
    <source>
        <dbReference type="ARBA" id="ARBA00012493"/>
    </source>
</evidence>
<keyword evidence="3 11" id="KW-0548">Nucleotidyltransferase</keyword>
<comment type="catalytic activity">
    <reaction evidence="9">
        <text>DNA(n) + a 2'-deoxyribonucleoside 5'-triphosphate = DNA(n+1) + diphosphate</text>
        <dbReference type="Rhea" id="RHEA:22508"/>
        <dbReference type="Rhea" id="RHEA-COMP:17339"/>
        <dbReference type="Rhea" id="RHEA-COMP:17340"/>
        <dbReference type="ChEBI" id="CHEBI:33019"/>
        <dbReference type="ChEBI" id="CHEBI:61560"/>
        <dbReference type="ChEBI" id="CHEBI:173112"/>
        <dbReference type="EC" id="2.7.7.49"/>
    </reaction>
</comment>
<dbReference type="GO" id="GO:0003964">
    <property type="term" value="F:RNA-directed DNA polymerase activity"/>
    <property type="evidence" value="ECO:0007669"/>
    <property type="project" value="UniProtKB-KW"/>
</dbReference>
<name>A0A6N8JKV5_9BACT</name>
<protein>
    <recommendedName>
        <fullName evidence="1">RNA-directed DNA polymerase</fullName>
        <ecNumber evidence="1">2.7.7.49</ecNumber>
    </recommendedName>
</protein>
<dbReference type="PROSITE" id="PS50878">
    <property type="entry name" value="RT_POL"/>
    <property type="match status" value="1"/>
</dbReference>
<dbReference type="GO" id="GO:0051607">
    <property type="term" value="P:defense response to virus"/>
    <property type="evidence" value="ECO:0007669"/>
    <property type="project" value="UniProtKB-KW"/>
</dbReference>
<evidence type="ECO:0000256" key="8">
    <source>
        <dbReference type="ARBA" id="ARBA00034120"/>
    </source>
</evidence>
<dbReference type="InterPro" id="IPR000477">
    <property type="entry name" value="RT_dom"/>
</dbReference>
<dbReference type="RefSeq" id="WP_157303646.1">
    <property type="nucleotide sequence ID" value="NZ_BAAAZB010000005.1"/>
</dbReference>
<evidence type="ECO:0000256" key="5">
    <source>
        <dbReference type="ARBA" id="ARBA00022842"/>
    </source>
</evidence>
<evidence type="ECO:0000256" key="9">
    <source>
        <dbReference type="ARBA" id="ARBA00048173"/>
    </source>
</evidence>
<evidence type="ECO:0000259" key="10">
    <source>
        <dbReference type="PROSITE" id="PS50878"/>
    </source>
</evidence>
<keyword evidence="6 11" id="KW-0695">RNA-directed DNA polymerase</keyword>
<dbReference type="SUPFAM" id="SSF56672">
    <property type="entry name" value="DNA/RNA polymerases"/>
    <property type="match status" value="1"/>
</dbReference>
<evidence type="ECO:0000313" key="12">
    <source>
        <dbReference type="Proteomes" id="UP000468388"/>
    </source>
</evidence>
<dbReference type="Pfam" id="PF00078">
    <property type="entry name" value="RVT_1"/>
    <property type="match status" value="1"/>
</dbReference>
<comment type="similarity">
    <text evidence="8">Belongs to the bacterial reverse transcriptase family.</text>
</comment>
<proteinExistence type="inferred from homology"/>
<gene>
    <name evidence="11" type="primary">ltrA</name>
    <name evidence="11" type="ORF">GO495_29975</name>
</gene>
<dbReference type="InterPro" id="IPR051083">
    <property type="entry name" value="GrpII_Intron_Splice-Mob/Def"/>
</dbReference>
<dbReference type="OrthoDB" id="9780724at2"/>
<dbReference type="Proteomes" id="UP000468388">
    <property type="component" value="Unassembled WGS sequence"/>
</dbReference>
<dbReference type="GO" id="GO:0003723">
    <property type="term" value="F:RNA binding"/>
    <property type="evidence" value="ECO:0007669"/>
    <property type="project" value="InterPro"/>
</dbReference>
<dbReference type="AlphaFoldDB" id="A0A6N8JKV5"/>
<evidence type="ECO:0000313" key="11">
    <source>
        <dbReference type="EMBL" id="MVT44858.1"/>
    </source>
</evidence>
<dbReference type="InterPro" id="IPR013597">
    <property type="entry name" value="Mat_intron_G2"/>
</dbReference>
<dbReference type="EMBL" id="WRXO01000013">
    <property type="protein sequence ID" value="MVT44858.1"/>
    <property type="molecule type" value="Genomic_DNA"/>
</dbReference>
<dbReference type="PANTHER" id="PTHR34047:SF3">
    <property type="entry name" value="BLR2052 PROTEIN"/>
    <property type="match status" value="1"/>
</dbReference>
<evidence type="ECO:0000256" key="7">
    <source>
        <dbReference type="ARBA" id="ARBA00023118"/>
    </source>
</evidence>
<dbReference type="NCBIfam" id="TIGR04416">
    <property type="entry name" value="group_II_RT_mat"/>
    <property type="match status" value="1"/>
</dbReference>
<reference evidence="11 12" key="1">
    <citation type="submission" date="2019-12" db="EMBL/GenBank/DDBJ databases">
        <title>The draft genomic sequence of strain Chitinophaga oryziterrae JCM 16595.</title>
        <authorList>
            <person name="Zhang X."/>
        </authorList>
    </citation>
    <scope>NUCLEOTIDE SEQUENCE [LARGE SCALE GENOMIC DNA]</scope>
    <source>
        <strain evidence="11 12">JCM 16595</strain>
    </source>
</reference>
<dbReference type="InterPro" id="IPR043502">
    <property type="entry name" value="DNA/RNA_pol_sf"/>
</dbReference>
<dbReference type="EC" id="2.7.7.49" evidence="1"/>
<keyword evidence="7" id="KW-0051">Antiviral defense</keyword>
<comment type="caution">
    <text evidence="11">The sequence shown here is derived from an EMBL/GenBank/DDBJ whole genome shotgun (WGS) entry which is preliminary data.</text>
</comment>
<dbReference type="InterPro" id="IPR030931">
    <property type="entry name" value="Group_II_RT_mat"/>
</dbReference>
<evidence type="ECO:0000256" key="4">
    <source>
        <dbReference type="ARBA" id="ARBA00022723"/>
    </source>
</evidence>
<dbReference type="CDD" id="cd01651">
    <property type="entry name" value="RT_G2_intron"/>
    <property type="match status" value="1"/>
</dbReference>
<accession>A0A6N8JKV5</accession>
<dbReference type="PRINTS" id="PR00866">
    <property type="entry name" value="RNADNAPOLMS"/>
</dbReference>